<accession>A0ABR3G3E8</accession>
<proteinExistence type="predicted"/>
<evidence type="ECO:0000256" key="1">
    <source>
        <dbReference type="SAM" id="MobiDB-lite"/>
    </source>
</evidence>
<reference evidence="3 4" key="1">
    <citation type="submission" date="2024-02" db="EMBL/GenBank/DDBJ databases">
        <title>Discinaceae phylogenomics.</title>
        <authorList>
            <person name="Dirks A.C."/>
            <person name="James T.Y."/>
        </authorList>
    </citation>
    <scope>NUCLEOTIDE SEQUENCE [LARGE SCALE GENOMIC DNA]</scope>
    <source>
        <strain evidence="3 4">ACD0624</strain>
    </source>
</reference>
<feature type="region of interest" description="Disordered" evidence="1">
    <location>
        <begin position="22"/>
        <end position="59"/>
    </location>
</feature>
<feature type="non-terminal residue" evidence="3">
    <location>
        <position position="1"/>
    </location>
</feature>
<comment type="caution">
    <text evidence="3">The sequence shown here is derived from an EMBL/GenBank/DDBJ whole genome shotgun (WGS) entry which is preliminary data.</text>
</comment>
<evidence type="ECO:0000313" key="4">
    <source>
        <dbReference type="Proteomes" id="UP001447188"/>
    </source>
</evidence>
<protein>
    <recommendedName>
        <fullName evidence="2">Tri-helical domain-containing protein</fullName>
    </recommendedName>
</protein>
<keyword evidence="4" id="KW-1185">Reference proteome</keyword>
<dbReference type="Pfam" id="PF24465">
    <property type="entry name" value="Tri-helical"/>
    <property type="match status" value="1"/>
</dbReference>
<sequence>PPAGSSSAAPPPASLPLSAARMKLRSTKPSAPASQIAKGKKRKTEAEVGPEGGRGMRPDEILSSEAQIILGMVGAGKAWSALRFDISAYCVKEDITGRKACGAKKWAALEGWAIAHPYLKRLKPLFDNPSASQNDVRRALRFLCTDTLKKKK</sequence>
<feature type="domain" description="Tri-helical" evidence="2">
    <location>
        <begin position="80"/>
        <end position="150"/>
    </location>
</feature>
<organism evidence="3 4">
    <name type="scientific">Discina gigas</name>
    <dbReference type="NCBI Taxonomy" id="1032678"/>
    <lineage>
        <taxon>Eukaryota</taxon>
        <taxon>Fungi</taxon>
        <taxon>Dikarya</taxon>
        <taxon>Ascomycota</taxon>
        <taxon>Pezizomycotina</taxon>
        <taxon>Pezizomycetes</taxon>
        <taxon>Pezizales</taxon>
        <taxon>Discinaceae</taxon>
        <taxon>Discina</taxon>
    </lineage>
</organism>
<evidence type="ECO:0000313" key="3">
    <source>
        <dbReference type="EMBL" id="KAL0630459.1"/>
    </source>
</evidence>
<dbReference type="InterPro" id="IPR057940">
    <property type="entry name" value="Tri-helical_dom"/>
</dbReference>
<name>A0ABR3G3E8_9PEZI</name>
<evidence type="ECO:0000259" key="2">
    <source>
        <dbReference type="Pfam" id="PF24465"/>
    </source>
</evidence>
<dbReference type="EMBL" id="JBBBZM010000629">
    <property type="protein sequence ID" value="KAL0630459.1"/>
    <property type="molecule type" value="Genomic_DNA"/>
</dbReference>
<gene>
    <name evidence="3" type="ORF">Q9L58_010693</name>
</gene>
<dbReference type="Proteomes" id="UP001447188">
    <property type="component" value="Unassembled WGS sequence"/>
</dbReference>